<evidence type="ECO:0000313" key="2">
    <source>
        <dbReference type="EMBL" id="CRL30259.1"/>
    </source>
</evidence>
<sequence length="42" mass="4671">MYPQQALISGPQHRIQNSSLDQEIGGNQPSSELPYLSKKDKS</sequence>
<proteinExistence type="predicted"/>
<organism evidence="2 3">
    <name type="scientific">Penicillium camemberti (strain FM 013)</name>
    <dbReference type="NCBI Taxonomy" id="1429867"/>
    <lineage>
        <taxon>Eukaryota</taxon>
        <taxon>Fungi</taxon>
        <taxon>Dikarya</taxon>
        <taxon>Ascomycota</taxon>
        <taxon>Pezizomycotina</taxon>
        <taxon>Eurotiomycetes</taxon>
        <taxon>Eurotiomycetidae</taxon>
        <taxon>Eurotiales</taxon>
        <taxon>Aspergillaceae</taxon>
        <taxon>Penicillium</taxon>
    </lineage>
</organism>
<dbReference type="EMBL" id="HG793179">
    <property type="protein sequence ID" value="CRL30259.1"/>
    <property type="molecule type" value="Genomic_DNA"/>
</dbReference>
<accession>A0A0G4PVQ7</accession>
<reference evidence="2 3" key="1">
    <citation type="journal article" date="2014" name="Nat. Commun.">
        <title>Multiple recent horizontal transfers of a large genomic region in cheese making fungi.</title>
        <authorList>
            <person name="Cheeseman K."/>
            <person name="Ropars J."/>
            <person name="Renault P."/>
            <person name="Dupont J."/>
            <person name="Gouzy J."/>
            <person name="Branca A."/>
            <person name="Abraham A.L."/>
            <person name="Ceppi M."/>
            <person name="Conseiller E."/>
            <person name="Debuchy R."/>
            <person name="Malagnac F."/>
            <person name="Goarin A."/>
            <person name="Silar P."/>
            <person name="Lacoste S."/>
            <person name="Sallet E."/>
            <person name="Bensimon A."/>
            <person name="Giraud T."/>
            <person name="Brygoo Y."/>
        </authorList>
    </citation>
    <scope>NUCLEOTIDE SEQUENCE [LARGE SCALE GENOMIC DNA]</scope>
    <source>
        <strain evidence="3">FM 013</strain>
    </source>
</reference>
<feature type="compositionally biased region" description="Polar residues" evidence="1">
    <location>
        <begin position="14"/>
        <end position="31"/>
    </location>
</feature>
<evidence type="ECO:0000256" key="1">
    <source>
        <dbReference type="SAM" id="MobiDB-lite"/>
    </source>
</evidence>
<name>A0A0G4PVQ7_PENC3</name>
<evidence type="ECO:0000313" key="3">
    <source>
        <dbReference type="Proteomes" id="UP000053732"/>
    </source>
</evidence>
<dbReference type="AlphaFoldDB" id="A0A0G4PVQ7"/>
<gene>
    <name evidence="2" type="ORF">PCAMFM013_S046g000063</name>
</gene>
<dbReference type="Proteomes" id="UP000053732">
    <property type="component" value="Unassembled WGS sequence"/>
</dbReference>
<feature type="region of interest" description="Disordered" evidence="1">
    <location>
        <begin position="1"/>
        <end position="42"/>
    </location>
</feature>
<keyword evidence="3" id="KW-1185">Reference proteome</keyword>
<protein>
    <submittedName>
        <fullName evidence="2">Str. FM013</fullName>
    </submittedName>
</protein>